<organism evidence="2 3">
    <name type="scientific">Stylosanthes scabra</name>
    <dbReference type="NCBI Taxonomy" id="79078"/>
    <lineage>
        <taxon>Eukaryota</taxon>
        <taxon>Viridiplantae</taxon>
        <taxon>Streptophyta</taxon>
        <taxon>Embryophyta</taxon>
        <taxon>Tracheophyta</taxon>
        <taxon>Spermatophyta</taxon>
        <taxon>Magnoliopsida</taxon>
        <taxon>eudicotyledons</taxon>
        <taxon>Gunneridae</taxon>
        <taxon>Pentapetalae</taxon>
        <taxon>rosids</taxon>
        <taxon>fabids</taxon>
        <taxon>Fabales</taxon>
        <taxon>Fabaceae</taxon>
        <taxon>Papilionoideae</taxon>
        <taxon>50 kb inversion clade</taxon>
        <taxon>dalbergioids sensu lato</taxon>
        <taxon>Dalbergieae</taxon>
        <taxon>Pterocarpus clade</taxon>
        <taxon>Stylosanthes</taxon>
    </lineage>
</organism>
<feature type="region of interest" description="Disordered" evidence="1">
    <location>
        <begin position="69"/>
        <end position="100"/>
    </location>
</feature>
<name>A0ABU6SM53_9FABA</name>
<protein>
    <submittedName>
        <fullName evidence="2">Uncharacterized protein</fullName>
    </submittedName>
</protein>
<dbReference type="EMBL" id="JASCZI010060996">
    <property type="protein sequence ID" value="MED6137164.1"/>
    <property type="molecule type" value="Genomic_DNA"/>
</dbReference>
<reference evidence="2 3" key="1">
    <citation type="journal article" date="2023" name="Plants (Basel)">
        <title>Bridging the Gap: Combining Genomics and Transcriptomics Approaches to Understand Stylosanthes scabra, an Orphan Legume from the Brazilian Caatinga.</title>
        <authorList>
            <person name="Ferreira-Neto J.R.C."/>
            <person name="da Silva M.D."/>
            <person name="Binneck E."/>
            <person name="de Melo N.F."/>
            <person name="da Silva R.H."/>
            <person name="de Melo A.L.T.M."/>
            <person name="Pandolfi V."/>
            <person name="Bustamante F.O."/>
            <person name="Brasileiro-Vidal A.C."/>
            <person name="Benko-Iseppon A.M."/>
        </authorList>
    </citation>
    <scope>NUCLEOTIDE SEQUENCE [LARGE SCALE GENOMIC DNA]</scope>
    <source>
        <tissue evidence="2">Leaves</tissue>
    </source>
</reference>
<comment type="caution">
    <text evidence="2">The sequence shown here is derived from an EMBL/GenBank/DDBJ whole genome shotgun (WGS) entry which is preliminary data.</text>
</comment>
<evidence type="ECO:0000313" key="2">
    <source>
        <dbReference type="EMBL" id="MED6137164.1"/>
    </source>
</evidence>
<proteinExistence type="predicted"/>
<evidence type="ECO:0000256" key="1">
    <source>
        <dbReference type="SAM" id="MobiDB-lite"/>
    </source>
</evidence>
<gene>
    <name evidence="2" type="ORF">PIB30_062491</name>
</gene>
<dbReference type="Proteomes" id="UP001341840">
    <property type="component" value="Unassembled WGS sequence"/>
</dbReference>
<keyword evidence="3" id="KW-1185">Reference proteome</keyword>
<sequence>MPTREYFEWWLDACRVRYLSPQDALDDPRLDDIPDDVPLKASQQRDRLTLPADVPLTRRCGREFKLDIQRHVRGGRGRGPSSEPQKPVGAMESKEEEEFA</sequence>
<evidence type="ECO:0000313" key="3">
    <source>
        <dbReference type="Proteomes" id="UP001341840"/>
    </source>
</evidence>
<accession>A0ABU6SM53</accession>